<dbReference type="Gene3D" id="3.40.50.10470">
    <property type="entry name" value="Translation initiation factor eif-2b, domain 2"/>
    <property type="match status" value="1"/>
</dbReference>
<dbReference type="InterPro" id="IPR042529">
    <property type="entry name" value="IF_2B-like_C"/>
</dbReference>
<dbReference type="GeneID" id="20233006"/>
<organism evidence="11 12">
    <name type="scientific">Lottia gigantea</name>
    <name type="common">Giant owl limpet</name>
    <dbReference type="NCBI Taxonomy" id="225164"/>
    <lineage>
        <taxon>Eukaryota</taxon>
        <taxon>Metazoa</taxon>
        <taxon>Spiralia</taxon>
        <taxon>Lophotrochozoa</taxon>
        <taxon>Mollusca</taxon>
        <taxon>Gastropoda</taxon>
        <taxon>Patellogastropoda</taxon>
        <taxon>Lottioidea</taxon>
        <taxon>Lottiidae</taxon>
        <taxon>Lottia</taxon>
    </lineage>
</organism>
<dbReference type="CTD" id="20233006"/>
<gene>
    <name evidence="11" type="ORF">LOTGIDRAFT_129894</name>
</gene>
<evidence type="ECO:0000256" key="10">
    <source>
        <dbReference type="RuleBase" id="RU003814"/>
    </source>
</evidence>
<evidence type="ECO:0000313" key="12">
    <source>
        <dbReference type="Proteomes" id="UP000030746"/>
    </source>
</evidence>
<name>V3ZNT8_LOTGI</name>
<evidence type="ECO:0000256" key="3">
    <source>
        <dbReference type="ARBA" id="ARBA00022490"/>
    </source>
</evidence>
<keyword evidence="5" id="KW-0648">Protein biosynthesis</keyword>
<dbReference type="Proteomes" id="UP000030746">
    <property type="component" value="Unassembled WGS sequence"/>
</dbReference>
<dbReference type="SUPFAM" id="SSF100950">
    <property type="entry name" value="NagB/RpiA/CoA transferase-like"/>
    <property type="match status" value="1"/>
</dbReference>
<evidence type="ECO:0000256" key="2">
    <source>
        <dbReference type="ARBA" id="ARBA00007251"/>
    </source>
</evidence>
<dbReference type="GO" id="GO:0003743">
    <property type="term" value="F:translation initiation factor activity"/>
    <property type="evidence" value="ECO:0007669"/>
    <property type="project" value="UniProtKB-KW"/>
</dbReference>
<evidence type="ECO:0000256" key="6">
    <source>
        <dbReference type="ARBA" id="ARBA00043898"/>
    </source>
</evidence>
<dbReference type="RefSeq" id="XP_009063228.1">
    <property type="nucleotide sequence ID" value="XM_009064980.1"/>
</dbReference>
<evidence type="ECO:0000256" key="7">
    <source>
        <dbReference type="ARBA" id="ARBA00044147"/>
    </source>
</evidence>
<comment type="subunit">
    <text evidence="9">Component of the translation initiation factor 2B (eIF2B) complex which is a heterodecamer of two sets of five different subunits: alpha, beta, gamma, delta and epsilon. Subunits alpha, beta and delta comprise a regulatory subcomplex and subunits epsilon and gamma comprise a catalytic subcomplex. Within the complex, the hexameric regulatory complex resides at the center, with the two heterodimeric catalytic subcomplexes bound on opposite sides.</text>
</comment>
<keyword evidence="3" id="KW-0963">Cytoplasm</keyword>
<dbReference type="GO" id="GO:0048513">
    <property type="term" value="P:animal organ development"/>
    <property type="evidence" value="ECO:0007669"/>
    <property type="project" value="UniProtKB-ARBA"/>
</dbReference>
<dbReference type="OMA" id="YAEGIIC"/>
<dbReference type="Pfam" id="PF01008">
    <property type="entry name" value="IF-2B"/>
    <property type="match status" value="1"/>
</dbReference>
<protein>
    <recommendedName>
        <fullName evidence="7">Translation initiation factor eIF2B subunit delta</fullName>
    </recommendedName>
    <alternativeName>
        <fullName evidence="8">eIF2B GDP-GTP exchange factor subunit delta</fullName>
    </alternativeName>
</protein>
<evidence type="ECO:0000313" key="11">
    <source>
        <dbReference type="EMBL" id="ESO85972.1"/>
    </source>
</evidence>
<dbReference type="EMBL" id="KB203188">
    <property type="protein sequence ID" value="ESO85972.1"/>
    <property type="molecule type" value="Genomic_DNA"/>
</dbReference>
<comment type="function">
    <text evidence="6">Acts as a component of the translation initiation factor 2B (eIF2B) complex, which catalyzes the exchange of GDP for GTP on eukaryotic initiation factor 2 (eIF2) gamma subunit. Its guanine nucleotide exchange factor activity is repressed when bound to eIF2 complex phosphorylated on the alpha subunit, thereby limiting the amount of methionyl-initiator methionine tRNA available to the ribosome and consequently global translation is repressed.</text>
</comment>
<comment type="similarity">
    <text evidence="2 10">Belongs to the eIF-2B alpha/beta/delta subunits family.</text>
</comment>
<sequence length="385" mass="43166">RVSDNVKADLPDTQKRVAKKLEKQQVPQRTSVQRRIKLFNHLQQYQREITFTQLNRFTSCGIHPAIIKLGLQYAEGLIVGSNARCVALLAAFKKVISDYSTPPQKELGRDLDSKIKPYISFLTQCRPLSVSMGNAIKYLKWNITHTPRDMSDTKAKQMLNECIDTFIHERITVPASAISGYACKKIADGDVIMVYACSSLIRHVLKDAYIQGKKFRVIVVDGRPKLEGKEMLRRLIKIGIKCTYVLINAASYVMQEATKVFLGSHALLANGCVMSRVGSSMIALIAKAYNVPTLVCCETYKFCERVQTDSFVFNELGDPNDLVKIGNKPPCLTDWKEYNSLTLLNLVYDVTPPELITAVITEFDIIPSTSVPVVLRVKHAETSES</sequence>
<accession>V3ZNT8</accession>
<evidence type="ECO:0000256" key="4">
    <source>
        <dbReference type="ARBA" id="ARBA00022540"/>
    </source>
</evidence>
<feature type="non-terminal residue" evidence="11">
    <location>
        <position position="1"/>
    </location>
</feature>
<dbReference type="GO" id="GO:0005829">
    <property type="term" value="C:cytosol"/>
    <property type="evidence" value="ECO:0007669"/>
    <property type="project" value="UniProtKB-SubCell"/>
</dbReference>
<dbReference type="OrthoDB" id="10254737at2759"/>
<dbReference type="FunFam" id="3.40.50.10470:FF:000002">
    <property type="entry name" value="Probable translation initiation factor eIF-2B subunit delta"/>
    <property type="match status" value="1"/>
</dbReference>
<evidence type="ECO:0000256" key="9">
    <source>
        <dbReference type="ARBA" id="ARBA00046432"/>
    </source>
</evidence>
<dbReference type="PANTHER" id="PTHR10233">
    <property type="entry name" value="TRANSLATION INITIATION FACTOR EIF-2B"/>
    <property type="match status" value="1"/>
</dbReference>
<dbReference type="GO" id="GO:0007417">
    <property type="term" value="P:central nervous system development"/>
    <property type="evidence" value="ECO:0007669"/>
    <property type="project" value="UniProtKB-ARBA"/>
</dbReference>
<dbReference type="InterPro" id="IPR037171">
    <property type="entry name" value="NagB/RpiA_transferase-like"/>
</dbReference>
<evidence type="ECO:0000256" key="1">
    <source>
        <dbReference type="ARBA" id="ARBA00004514"/>
    </source>
</evidence>
<keyword evidence="4" id="KW-0396">Initiation factor</keyword>
<dbReference type="STRING" id="225164.V3ZNT8"/>
<dbReference type="GO" id="GO:0140535">
    <property type="term" value="C:intracellular protein-containing complex"/>
    <property type="evidence" value="ECO:0007669"/>
    <property type="project" value="UniProtKB-ARBA"/>
</dbReference>
<dbReference type="InterPro" id="IPR000649">
    <property type="entry name" value="IF-2B-related"/>
</dbReference>
<dbReference type="KEGG" id="lgi:LOTGIDRAFT_129894"/>
<keyword evidence="12" id="KW-1185">Reference proteome</keyword>
<dbReference type="AlphaFoldDB" id="V3ZNT8"/>
<evidence type="ECO:0000256" key="8">
    <source>
        <dbReference type="ARBA" id="ARBA00044356"/>
    </source>
</evidence>
<evidence type="ECO:0000256" key="5">
    <source>
        <dbReference type="ARBA" id="ARBA00022917"/>
    </source>
</evidence>
<dbReference type="GO" id="GO:0005085">
    <property type="term" value="F:guanyl-nucleotide exchange factor activity"/>
    <property type="evidence" value="ECO:0007669"/>
    <property type="project" value="UniProtKB-ARBA"/>
</dbReference>
<comment type="subcellular location">
    <subcellularLocation>
        <location evidence="1">Cytoplasm</location>
        <location evidence="1">Cytosol</location>
    </subcellularLocation>
</comment>
<reference evidence="11 12" key="1">
    <citation type="journal article" date="2013" name="Nature">
        <title>Insights into bilaterian evolution from three spiralian genomes.</title>
        <authorList>
            <person name="Simakov O."/>
            <person name="Marletaz F."/>
            <person name="Cho S.J."/>
            <person name="Edsinger-Gonzales E."/>
            <person name="Havlak P."/>
            <person name="Hellsten U."/>
            <person name="Kuo D.H."/>
            <person name="Larsson T."/>
            <person name="Lv J."/>
            <person name="Arendt D."/>
            <person name="Savage R."/>
            <person name="Osoegawa K."/>
            <person name="de Jong P."/>
            <person name="Grimwood J."/>
            <person name="Chapman J.A."/>
            <person name="Shapiro H."/>
            <person name="Aerts A."/>
            <person name="Otillar R.P."/>
            <person name="Terry A.Y."/>
            <person name="Boore J.L."/>
            <person name="Grigoriev I.V."/>
            <person name="Lindberg D.R."/>
            <person name="Seaver E.C."/>
            <person name="Weisblat D.A."/>
            <person name="Putnam N.H."/>
            <person name="Rokhsar D.S."/>
        </authorList>
    </citation>
    <scope>NUCLEOTIDE SEQUENCE [LARGE SCALE GENOMIC DNA]</scope>
</reference>
<dbReference type="PANTHER" id="PTHR10233:SF14">
    <property type="entry name" value="TRANSLATION INITIATION FACTOR EIF-2B SUBUNIT DELTA"/>
    <property type="match status" value="1"/>
</dbReference>
<proteinExistence type="inferred from homology"/>
<dbReference type="HOGENOM" id="CLU_016218_3_1_1"/>